<keyword evidence="2" id="KW-1185">Reference proteome</keyword>
<reference evidence="2" key="1">
    <citation type="submission" date="2016-10" db="EMBL/GenBank/DDBJ databases">
        <authorList>
            <person name="Varghese N."/>
            <person name="Submissions S."/>
        </authorList>
    </citation>
    <scope>NUCLEOTIDE SEQUENCE [LARGE SCALE GENOMIC DNA]</scope>
    <source>
        <strain evidence="2">IBRC-M 10403</strain>
    </source>
</reference>
<accession>A0A1G6MWD2</accession>
<evidence type="ECO:0000313" key="1">
    <source>
        <dbReference type="EMBL" id="SDC59832.1"/>
    </source>
</evidence>
<protein>
    <submittedName>
        <fullName evidence="1">Uncharacterized protein</fullName>
    </submittedName>
</protein>
<dbReference type="STRING" id="1271860.SAMN05216174_10365"/>
<dbReference type="EMBL" id="FMZZ01000003">
    <property type="protein sequence ID" value="SDC59832.1"/>
    <property type="molecule type" value="Genomic_DNA"/>
</dbReference>
<dbReference type="OrthoDB" id="3685339at2"/>
<dbReference type="RefSeq" id="WP_091449368.1">
    <property type="nucleotide sequence ID" value="NZ_FMZZ01000003.1"/>
</dbReference>
<gene>
    <name evidence="1" type="ORF">SAMN05216174_10365</name>
</gene>
<evidence type="ECO:0000313" key="2">
    <source>
        <dbReference type="Proteomes" id="UP000199501"/>
    </source>
</evidence>
<organism evidence="1 2">
    <name type="scientific">Actinokineospora iranica</name>
    <dbReference type="NCBI Taxonomy" id="1271860"/>
    <lineage>
        <taxon>Bacteria</taxon>
        <taxon>Bacillati</taxon>
        <taxon>Actinomycetota</taxon>
        <taxon>Actinomycetes</taxon>
        <taxon>Pseudonocardiales</taxon>
        <taxon>Pseudonocardiaceae</taxon>
        <taxon>Actinokineospora</taxon>
    </lineage>
</organism>
<proteinExistence type="predicted"/>
<dbReference type="Proteomes" id="UP000199501">
    <property type="component" value="Unassembled WGS sequence"/>
</dbReference>
<dbReference type="AlphaFoldDB" id="A0A1G6MWD2"/>
<name>A0A1G6MWD2_9PSEU</name>
<sequence>MTEKPILILGRVAAVAEGIAKELESHGIHAVTSTDPEHADTLFDPHDYRLVVFGSGAVGPVTEHLRREFGRANPNLRFLDAFAPVAVRQILSALDPAEPRITDPRLVPDADGLRLTATIRAGGPLRIEVYRTLTDAGWNTDVVADGPVKPGPFDLALDPTHQDDAFMVVLTAGDEFHLLRLDSVAAA</sequence>